<feature type="domain" description="Histidine kinase" evidence="6">
    <location>
        <begin position="1141"/>
        <end position="1335"/>
    </location>
</feature>
<keyword evidence="3" id="KW-0902">Two-component regulatory system</keyword>
<reference evidence="9 10" key="1">
    <citation type="submission" date="2012-06" db="EMBL/GenBank/DDBJ databases">
        <title>Finished chromosome of genome of Microcoleus sp. PCC 7113.</title>
        <authorList>
            <consortium name="US DOE Joint Genome Institute"/>
            <person name="Gugger M."/>
            <person name="Coursin T."/>
            <person name="Rippka R."/>
            <person name="Tandeau De Marsac N."/>
            <person name="Huntemann M."/>
            <person name="Wei C.-L."/>
            <person name="Han J."/>
            <person name="Detter J.C."/>
            <person name="Han C."/>
            <person name="Tapia R."/>
            <person name="Chen A."/>
            <person name="Kyrpides N."/>
            <person name="Mavromatis K."/>
            <person name="Markowitz V."/>
            <person name="Szeto E."/>
            <person name="Ivanova N."/>
            <person name="Pagani I."/>
            <person name="Pati A."/>
            <person name="Goodwin L."/>
            <person name="Nordberg H.P."/>
            <person name="Cantor M.N."/>
            <person name="Hua S.X."/>
            <person name="Woyke T."/>
            <person name="Kerfeld C.A."/>
        </authorList>
    </citation>
    <scope>NUCLEOTIDE SEQUENCE [LARGE SCALE GENOMIC DNA]</scope>
    <source>
        <strain evidence="9 10">PCC 7113</strain>
    </source>
</reference>
<dbReference type="InterPro" id="IPR011495">
    <property type="entry name" value="Sig_transdc_His_kin_sub2_dim/P"/>
</dbReference>
<dbReference type="Gene3D" id="2.60.40.10">
    <property type="entry name" value="Immunoglobulins"/>
    <property type="match status" value="1"/>
</dbReference>
<dbReference type="Pfam" id="PF07495">
    <property type="entry name" value="Y_Y_Y"/>
    <property type="match status" value="1"/>
</dbReference>
<keyword evidence="2 9" id="KW-0808">Transferase</keyword>
<feature type="transmembrane region" description="Helical" evidence="5">
    <location>
        <begin position="28"/>
        <end position="48"/>
    </location>
</feature>
<feature type="domain" description="PAS" evidence="7">
    <location>
        <begin position="1012"/>
        <end position="1073"/>
    </location>
</feature>
<gene>
    <name evidence="9" type="ORF">Mic7113_0883</name>
</gene>
<dbReference type="Gene3D" id="3.30.450.20">
    <property type="entry name" value="PAS domain"/>
    <property type="match status" value="2"/>
</dbReference>
<dbReference type="SUPFAM" id="SSF63829">
    <property type="entry name" value="Calcium-dependent phosphotriesterase"/>
    <property type="match status" value="3"/>
</dbReference>
<dbReference type="PANTHER" id="PTHR43547:SF2">
    <property type="entry name" value="HYBRID SIGNAL TRANSDUCTION HISTIDINE KINASE C"/>
    <property type="match status" value="1"/>
</dbReference>
<dbReference type="InterPro" id="IPR003594">
    <property type="entry name" value="HATPase_dom"/>
</dbReference>
<dbReference type="InterPro" id="IPR015943">
    <property type="entry name" value="WD40/YVTN_repeat-like_dom_sf"/>
</dbReference>
<dbReference type="InterPro" id="IPR011123">
    <property type="entry name" value="Y_Y_Y"/>
</dbReference>
<dbReference type="PROSITE" id="PS50113">
    <property type="entry name" value="PAC"/>
    <property type="match status" value="1"/>
</dbReference>
<feature type="domain" description="PAS" evidence="7">
    <location>
        <begin position="873"/>
        <end position="911"/>
    </location>
</feature>
<sequence>MKVSIVFDWCYQDDEISCQIRQWLKNTILNFILTIIILLSLPTFVYAAEANPTFEHITADQGVSQSGLNSIFQDSQGFMWFGTQDGLNKYDGYDFTVYKYNALDAYSLSDNFITSIYEDKSGIMWIGTDGGGLNKFNRETENFTRYIHDVDNPKSLSHNRVLSIYQDRFGTLWVGTDGGGLNKFDRENEQFTHYQHHLNDPNSLSNDIIFSIYEDKLGTLWIGTGGGGLNKFNRKTGQFIHYRNNPSDPSSLNDDTVLSIHEDQSTKLWIGTKNGGLNEFDRESGRFFHYTHDPDNPNSLNHNTINSMAEDQLGNLWLATSSWYGNSYGSGLDKFVPKNGQFIHYKHDSKNPQTLSDNLVISLWVGHDQILWIGTAFSGLNKLDLKEPKFLHYKNDPAKLNSLSDNHVMSIDEDHFGQLWIGTSDGGVNKFDSQTGKFTHYTHNSANSYSLSSNNIWSTYEDRNGMLWVGTFGSGLDKIDRKTQKITHYQHNFNKPYSLSDNTVTSIHEDYLGTLWIGTMRGGLNKFEPESEQFTHYTNDPSNPNSLSDISAFLIYEDRAETIWIGTLNGGLNKFQRETENFIHYKHDPKNPNSLSYDRIVSIYEYPSGTLWIGTFGGGLDKFDIATETFTHYTEKNGLPNNSVVGILADDEGNLWLSTGKGISKFNPKTETFRNYDVSDGLQGNEFDGVKAYLKSKTGEMFFGGLNGFNAFYPDQVKDNPHIPPIVITDFKKFNESVKLKPSIFEIQSIKLSYKDNFFGFEFAALDYTNPLKNQYAYKLEGFDKDWIYSGIRRYASYTNLDGGTYIFKVKGSNNDGVWNEKGTSIKILITPPPWKTWWAYTLYIMAVVTVVIGYVQWKTRAQKKENALLRESERKLNQFLEAIPVGIGVIDQAGQFIYVNQIGLQLQGIEALLKPPIQLFSETCQAYVAGTEQLYPTEQLPLVRALRGEKITLDDLEIHQSDKIVPLQVWGTPIYDEQGAILYAIVAFQDITSRKQAEAERQDYIEALQQAKDQLQAVIDTVPGCVCWMSSDGRYLGVNRHLADTFKLSPDDFIGREIGFFLTDSLLSELIHQFLASPELSTTQVIKLSVQDSIRSYLMSVQKYHRNTAAVSVAIDITDRMFAEEALRASLREKEILLQEVHHRVKNNLQIICSLLDLQSQTLNDEKTLAVFQESYNRIKSMTIIHEKLYQSTSVEKINFAEYVETLMNHLLLSYKVDSELIQVYSNIEPIYLNIDTAIPCGLIINELLSNSLKHAFPNSAKGLINLYFKFDRNKRFTLIVKDNGVGFPKDFNIQEKSTLGLKLVKVLTQQLEGNIELKQEQGIELAISFPNIKA</sequence>
<evidence type="ECO:0000256" key="5">
    <source>
        <dbReference type="SAM" id="Phobius"/>
    </source>
</evidence>
<dbReference type="eggNOG" id="COG3829">
    <property type="taxonomic scope" value="Bacteria"/>
</dbReference>
<keyword evidence="5" id="KW-0472">Membrane</keyword>
<evidence type="ECO:0000256" key="2">
    <source>
        <dbReference type="ARBA" id="ARBA00022777"/>
    </source>
</evidence>
<dbReference type="InterPro" id="IPR011110">
    <property type="entry name" value="Reg_prop"/>
</dbReference>
<accession>K9W8Q3</accession>
<dbReference type="FunFam" id="2.60.40.10:FF:000791">
    <property type="entry name" value="Two-component system sensor histidine kinase/response regulator"/>
    <property type="match status" value="1"/>
</dbReference>
<evidence type="ECO:0000256" key="3">
    <source>
        <dbReference type="ARBA" id="ARBA00023012"/>
    </source>
</evidence>
<dbReference type="InterPro" id="IPR005467">
    <property type="entry name" value="His_kinase_dom"/>
</dbReference>
<dbReference type="SUPFAM" id="SSF55785">
    <property type="entry name" value="PYP-like sensor domain (PAS domain)"/>
    <property type="match status" value="2"/>
</dbReference>
<proteinExistence type="predicted"/>
<feature type="transmembrane region" description="Helical" evidence="5">
    <location>
        <begin position="838"/>
        <end position="856"/>
    </location>
</feature>
<dbReference type="Pfam" id="PF13426">
    <property type="entry name" value="PAS_9"/>
    <property type="match status" value="1"/>
</dbReference>
<dbReference type="Pfam" id="PF07494">
    <property type="entry name" value="Reg_prop"/>
    <property type="match status" value="10"/>
</dbReference>
<evidence type="ECO:0000256" key="1">
    <source>
        <dbReference type="ARBA" id="ARBA00022553"/>
    </source>
</evidence>
<dbReference type="RefSeq" id="WP_015180945.1">
    <property type="nucleotide sequence ID" value="NC_019738.1"/>
</dbReference>
<dbReference type="SMART" id="SM00387">
    <property type="entry name" value="HATPase_c"/>
    <property type="match status" value="1"/>
</dbReference>
<dbReference type="InterPro" id="IPR013656">
    <property type="entry name" value="PAS_4"/>
</dbReference>
<evidence type="ECO:0000313" key="9">
    <source>
        <dbReference type="EMBL" id="AFZ16785.1"/>
    </source>
</evidence>
<dbReference type="InterPro" id="IPR013783">
    <property type="entry name" value="Ig-like_fold"/>
</dbReference>
<dbReference type="Gene3D" id="2.130.10.10">
    <property type="entry name" value="YVTN repeat-like/Quinoprotein amine dehydrogenase"/>
    <property type="match status" value="2"/>
</dbReference>
<protein>
    <submittedName>
        <fullName evidence="9">Signal transduction histidine kinase</fullName>
    </submittedName>
</protein>
<dbReference type="InterPro" id="IPR000700">
    <property type="entry name" value="PAS-assoc_C"/>
</dbReference>
<dbReference type="PROSITE" id="PS50109">
    <property type="entry name" value="HIS_KIN"/>
    <property type="match status" value="1"/>
</dbReference>
<dbReference type="OrthoDB" id="569315at2"/>
<dbReference type="SUPFAM" id="SSF55874">
    <property type="entry name" value="ATPase domain of HSP90 chaperone/DNA topoisomerase II/histidine kinase"/>
    <property type="match status" value="1"/>
</dbReference>
<dbReference type="GO" id="GO:0000155">
    <property type="term" value="F:phosphorelay sensor kinase activity"/>
    <property type="evidence" value="ECO:0007669"/>
    <property type="project" value="TreeGrafter"/>
</dbReference>
<dbReference type="EMBL" id="CP003630">
    <property type="protein sequence ID" value="AFZ16785.1"/>
    <property type="molecule type" value="Genomic_DNA"/>
</dbReference>
<organism evidence="9 10">
    <name type="scientific">Allocoleopsis franciscana PCC 7113</name>
    <dbReference type="NCBI Taxonomy" id="1173027"/>
    <lineage>
        <taxon>Bacteria</taxon>
        <taxon>Bacillati</taxon>
        <taxon>Cyanobacteriota</taxon>
        <taxon>Cyanophyceae</taxon>
        <taxon>Coleofasciculales</taxon>
        <taxon>Coleofasciculaceae</taxon>
        <taxon>Allocoleopsis</taxon>
        <taxon>Allocoleopsis franciscana</taxon>
    </lineage>
</organism>
<dbReference type="KEGG" id="mic:Mic7113_0883"/>
<name>K9W8Q3_9CYAN</name>
<dbReference type="eggNOG" id="COG3292">
    <property type="taxonomic scope" value="Bacteria"/>
</dbReference>
<dbReference type="InterPro" id="IPR000014">
    <property type="entry name" value="PAS"/>
</dbReference>
<evidence type="ECO:0000313" key="10">
    <source>
        <dbReference type="Proteomes" id="UP000010471"/>
    </source>
</evidence>
<keyword evidence="5" id="KW-0812">Transmembrane</keyword>
<feature type="domain" description="PAC" evidence="8">
    <location>
        <begin position="948"/>
        <end position="1004"/>
    </location>
</feature>
<evidence type="ECO:0000259" key="7">
    <source>
        <dbReference type="PROSITE" id="PS50112"/>
    </source>
</evidence>
<dbReference type="InterPro" id="IPR036890">
    <property type="entry name" value="HATPase_C_sf"/>
</dbReference>
<dbReference type="Pfam" id="PF07568">
    <property type="entry name" value="HisKA_2"/>
    <property type="match status" value="1"/>
</dbReference>
<feature type="coiled-coil region" evidence="4">
    <location>
        <begin position="995"/>
        <end position="1022"/>
    </location>
</feature>
<dbReference type="STRING" id="1173027.Mic7113_0883"/>
<keyword evidence="4" id="KW-0175">Coiled coil</keyword>
<dbReference type="Gene3D" id="3.30.565.10">
    <property type="entry name" value="Histidine kinase-like ATPase, C-terminal domain"/>
    <property type="match status" value="1"/>
</dbReference>
<dbReference type="SMART" id="SM00091">
    <property type="entry name" value="PAS"/>
    <property type="match status" value="2"/>
</dbReference>
<keyword evidence="5" id="KW-1133">Transmembrane helix</keyword>
<dbReference type="Pfam" id="PF08448">
    <property type="entry name" value="PAS_4"/>
    <property type="match status" value="1"/>
</dbReference>
<dbReference type="Proteomes" id="UP000010471">
    <property type="component" value="Chromosome"/>
</dbReference>
<dbReference type="Pfam" id="PF02518">
    <property type="entry name" value="HATPase_c"/>
    <property type="match status" value="1"/>
</dbReference>
<keyword evidence="2 9" id="KW-0418">Kinase</keyword>
<keyword evidence="10" id="KW-1185">Reference proteome</keyword>
<dbReference type="InterPro" id="IPR035965">
    <property type="entry name" value="PAS-like_dom_sf"/>
</dbReference>
<dbReference type="eggNOG" id="COG3920">
    <property type="taxonomic scope" value="Bacteria"/>
</dbReference>
<evidence type="ECO:0000259" key="6">
    <source>
        <dbReference type="PROSITE" id="PS50109"/>
    </source>
</evidence>
<evidence type="ECO:0000259" key="8">
    <source>
        <dbReference type="PROSITE" id="PS50113"/>
    </source>
</evidence>
<dbReference type="PROSITE" id="PS50112">
    <property type="entry name" value="PAS"/>
    <property type="match status" value="2"/>
</dbReference>
<dbReference type="CDD" id="cd00130">
    <property type="entry name" value="PAS"/>
    <property type="match status" value="1"/>
</dbReference>
<dbReference type="HOGENOM" id="CLU_000445_28_2_3"/>
<keyword evidence="1" id="KW-0597">Phosphoprotein</keyword>
<evidence type="ECO:0000256" key="4">
    <source>
        <dbReference type="SAM" id="Coils"/>
    </source>
</evidence>
<dbReference type="PANTHER" id="PTHR43547">
    <property type="entry name" value="TWO-COMPONENT HISTIDINE KINASE"/>
    <property type="match status" value="1"/>
</dbReference>